<accession>A0A365YFU6</accession>
<dbReference type="EMBL" id="POAF01000003">
    <property type="protein sequence ID" value="RBM01581.1"/>
    <property type="molecule type" value="Genomic_DNA"/>
</dbReference>
<proteinExistence type="predicted"/>
<dbReference type="Gene3D" id="3.20.20.100">
    <property type="entry name" value="NADP-dependent oxidoreductase domain"/>
    <property type="match status" value="1"/>
</dbReference>
<dbReference type="InterPro" id="IPR023210">
    <property type="entry name" value="NADP_OxRdtase_dom"/>
</dbReference>
<dbReference type="AlphaFoldDB" id="A0A365YFU6"/>
<dbReference type="Pfam" id="PF00248">
    <property type="entry name" value="Aldo_ket_red"/>
    <property type="match status" value="1"/>
</dbReference>
<dbReference type="InterPro" id="IPR036812">
    <property type="entry name" value="NAD(P)_OxRdtase_dom_sf"/>
</dbReference>
<dbReference type="GO" id="GO:0016491">
    <property type="term" value="F:oxidoreductase activity"/>
    <property type="evidence" value="ECO:0007669"/>
    <property type="project" value="InterPro"/>
</dbReference>
<dbReference type="PANTHER" id="PTHR42686">
    <property type="entry name" value="GH17980P-RELATED"/>
    <property type="match status" value="1"/>
</dbReference>
<keyword evidence="3" id="KW-1185">Reference proteome</keyword>
<dbReference type="CDD" id="cd19152">
    <property type="entry name" value="AKR_AKR15A"/>
    <property type="match status" value="1"/>
</dbReference>
<dbReference type="GO" id="GO:0005829">
    <property type="term" value="C:cytosol"/>
    <property type="evidence" value="ECO:0007669"/>
    <property type="project" value="TreeGrafter"/>
</dbReference>
<evidence type="ECO:0000313" key="2">
    <source>
        <dbReference type="EMBL" id="RBM01581.1"/>
    </source>
</evidence>
<dbReference type="Proteomes" id="UP000252167">
    <property type="component" value="Unassembled WGS sequence"/>
</dbReference>
<sequence>MREALTALGFADPGTGRGLGFGAAGIGNLYREVSDFQAFDTLQAAYDAGARHYDTAPHYGLGLSERRLGAWLRESGARGELVISSKVGRLLEPRDNPQGALDDQGFAVLADTVRRWDPSEAGIRRSVESSLERLGIEQLDIAYLHDPDAYDLREGIEQGLPALLKLRDEGLVAAVGVGTNSAQAAGVCLAAADIDLVMLAGRYTLLEQPGAELLADCARREVGVVNVGVYNSGLLARAQVPEHANYNYSQAPQELLDRARAIASVASDFGTDLPTVAVRFAASHPAVVALVLGASSAGQAVENARRYERSVDPAVWDALAARGLLDASALEMCAP</sequence>
<comment type="caution">
    <text evidence="2">The sequence shown here is derived from an EMBL/GenBank/DDBJ whole genome shotgun (WGS) entry which is preliminary data.</text>
</comment>
<dbReference type="RefSeq" id="WP_047120042.1">
    <property type="nucleotide sequence ID" value="NZ_CM125969.1"/>
</dbReference>
<evidence type="ECO:0000313" key="3">
    <source>
        <dbReference type="Proteomes" id="UP000252167"/>
    </source>
</evidence>
<gene>
    <name evidence="2" type="ORF">C1H84_06945</name>
</gene>
<feature type="domain" description="NADP-dependent oxidoreductase" evidence="1">
    <location>
        <begin position="19"/>
        <end position="319"/>
    </location>
</feature>
<name>A0A365YFU6_9MICC</name>
<evidence type="ECO:0000259" key="1">
    <source>
        <dbReference type="Pfam" id="PF00248"/>
    </source>
</evidence>
<organism evidence="2 3">
    <name type="scientific">Glutamicibacter soli</name>
    <dbReference type="NCBI Taxonomy" id="453836"/>
    <lineage>
        <taxon>Bacteria</taxon>
        <taxon>Bacillati</taxon>
        <taxon>Actinomycetota</taxon>
        <taxon>Actinomycetes</taxon>
        <taxon>Micrococcales</taxon>
        <taxon>Micrococcaceae</taxon>
        <taxon>Glutamicibacter</taxon>
    </lineage>
</organism>
<dbReference type="PANTHER" id="PTHR42686:SF1">
    <property type="entry name" value="GH17980P-RELATED"/>
    <property type="match status" value="1"/>
</dbReference>
<dbReference type="SUPFAM" id="SSF51430">
    <property type="entry name" value="NAD(P)-linked oxidoreductase"/>
    <property type="match status" value="1"/>
</dbReference>
<reference evidence="2 3" key="1">
    <citation type="submission" date="2018-01" db="EMBL/GenBank/DDBJ databases">
        <title>Glutamicibacter soli strain NHPC-3 Whole genome sequence and assembly.</title>
        <authorList>
            <person name="Choudhury P."/>
            <person name="Gupta D."/>
            <person name="Sengupta K."/>
            <person name="Jawed A."/>
            <person name="Sultana N."/>
            <person name="Saha P."/>
        </authorList>
    </citation>
    <scope>NUCLEOTIDE SEQUENCE [LARGE SCALE GENOMIC DNA]</scope>
    <source>
        <strain evidence="2 3">NHPC-3</strain>
    </source>
</reference>
<protein>
    <submittedName>
        <fullName evidence="2">Aldo/keto reductase</fullName>
    </submittedName>
</protein>
<dbReference type="InterPro" id="IPR020471">
    <property type="entry name" value="AKR"/>
</dbReference>